<evidence type="ECO:0000313" key="1">
    <source>
        <dbReference type="EMBL" id="NDL65449.1"/>
    </source>
</evidence>
<keyword evidence="2" id="KW-1185">Reference proteome</keyword>
<dbReference type="EMBL" id="WUBS01000018">
    <property type="protein sequence ID" value="NDL65449.1"/>
    <property type="molecule type" value="Genomic_DNA"/>
</dbReference>
<evidence type="ECO:0000313" key="2">
    <source>
        <dbReference type="Proteomes" id="UP000461443"/>
    </source>
</evidence>
<dbReference type="Proteomes" id="UP000461443">
    <property type="component" value="Unassembled WGS sequence"/>
</dbReference>
<gene>
    <name evidence="1" type="ORF">GRH90_22195</name>
</gene>
<reference evidence="1 2" key="1">
    <citation type="submission" date="2019-12" db="EMBL/GenBank/DDBJ databases">
        <authorList>
            <person name="Lee S.D."/>
        </authorList>
    </citation>
    <scope>NUCLEOTIDE SEQUENCE [LARGE SCALE GENOMIC DNA]</scope>
    <source>
        <strain evidence="1 2">SAP-6</strain>
    </source>
</reference>
<accession>A0A845SN44</accession>
<sequence length="100" mass="10548">MDCEATTAHWYSVPLGGIAPGATLSTGLWKNVGGGEVVILNSQQDRMPVQRLWCGEEGRSWQTRREVALSTRGGEKPLSIALDCAGGAGRILCRPAPGGL</sequence>
<proteinExistence type="predicted"/>
<dbReference type="AlphaFoldDB" id="A0A845SN44"/>
<organism evidence="1 2">
    <name type="scientific">Acerihabitans arboris</name>
    <dbReference type="NCBI Taxonomy" id="2691583"/>
    <lineage>
        <taxon>Bacteria</taxon>
        <taxon>Pseudomonadati</taxon>
        <taxon>Pseudomonadota</taxon>
        <taxon>Gammaproteobacteria</taxon>
        <taxon>Enterobacterales</taxon>
        <taxon>Pectobacteriaceae</taxon>
        <taxon>Acerihabitans</taxon>
    </lineage>
</organism>
<comment type="caution">
    <text evidence="1">The sequence shown here is derived from an EMBL/GenBank/DDBJ whole genome shotgun (WGS) entry which is preliminary data.</text>
</comment>
<dbReference type="RefSeq" id="WP_162368153.1">
    <property type="nucleotide sequence ID" value="NZ_WUBS01000018.1"/>
</dbReference>
<reference evidence="1 2" key="2">
    <citation type="submission" date="2020-02" db="EMBL/GenBank/DDBJ databases">
        <title>The new genus of Enterobacteriales.</title>
        <authorList>
            <person name="Kim I.S."/>
        </authorList>
    </citation>
    <scope>NUCLEOTIDE SEQUENCE [LARGE SCALE GENOMIC DNA]</scope>
    <source>
        <strain evidence="1 2">SAP-6</strain>
    </source>
</reference>
<protein>
    <submittedName>
        <fullName evidence="1">Uncharacterized protein</fullName>
    </submittedName>
</protein>
<name>A0A845SN44_9GAMM</name>